<proteinExistence type="inferred from homology"/>
<organism evidence="4 5">
    <name type="scientific">Mycolicibacterium duvalii</name>
    <dbReference type="NCBI Taxonomy" id="39688"/>
    <lineage>
        <taxon>Bacteria</taxon>
        <taxon>Bacillati</taxon>
        <taxon>Actinomycetota</taxon>
        <taxon>Actinomycetes</taxon>
        <taxon>Mycobacteriales</taxon>
        <taxon>Mycobacteriaceae</taxon>
        <taxon>Mycolicibacterium</taxon>
    </lineage>
</organism>
<evidence type="ECO:0000256" key="2">
    <source>
        <dbReference type="SAM" id="MobiDB-lite"/>
    </source>
</evidence>
<comment type="similarity">
    <text evidence="1">Belongs to the Rv1128c/1148c/1588c/1702c/1945/3466 family.</text>
</comment>
<feature type="region of interest" description="Disordered" evidence="2">
    <location>
        <begin position="201"/>
        <end position="227"/>
    </location>
</feature>
<dbReference type="CDD" id="cd00085">
    <property type="entry name" value="HNHc"/>
    <property type="match status" value="1"/>
</dbReference>
<dbReference type="Pfam" id="PF01844">
    <property type="entry name" value="HNH"/>
    <property type="match status" value="1"/>
</dbReference>
<dbReference type="AlphaFoldDB" id="A0A7I7JWW1"/>
<dbReference type="GO" id="GO:0004519">
    <property type="term" value="F:endonuclease activity"/>
    <property type="evidence" value="ECO:0007669"/>
    <property type="project" value="InterPro"/>
</dbReference>
<dbReference type="Gene3D" id="1.10.30.50">
    <property type="match status" value="1"/>
</dbReference>
<gene>
    <name evidence="4" type="ORF">MDUV_06490</name>
</gene>
<dbReference type="KEGG" id="mdu:MDUV_06490"/>
<dbReference type="Proteomes" id="UP000467006">
    <property type="component" value="Chromosome"/>
</dbReference>
<name>A0A7I7JWW1_9MYCO</name>
<dbReference type="RefSeq" id="WP_163722018.1">
    <property type="nucleotide sequence ID" value="NZ_AP022563.1"/>
</dbReference>
<dbReference type="GO" id="GO:0008270">
    <property type="term" value="F:zinc ion binding"/>
    <property type="evidence" value="ECO:0007669"/>
    <property type="project" value="InterPro"/>
</dbReference>
<feature type="domain" description="HNH nuclease" evidence="3">
    <location>
        <begin position="313"/>
        <end position="364"/>
    </location>
</feature>
<feature type="region of interest" description="Disordered" evidence="2">
    <location>
        <begin position="384"/>
        <end position="433"/>
    </location>
</feature>
<protein>
    <recommendedName>
        <fullName evidence="3">HNH nuclease domain-containing protein</fullName>
    </recommendedName>
</protein>
<dbReference type="EMBL" id="AP022563">
    <property type="protein sequence ID" value="BBX15789.1"/>
    <property type="molecule type" value="Genomic_DNA"/>
</dbReference>
<evidence type="ECO:0000313" key="5">
    <source>
        <dbReference type="Proteomes" id="UP000467006"/>
    </source>
</evidence>
<dbReference type="InterPro" id="IPR003870">
    <property type="entry name" value="DUF222"/>
</dbReference>
<dbReference type="Pfam" id="PF02720">
    <property type="entry name" value="DUF222"/>
    <property type="match status" value="1"/>
</dbReference>
<dbReference type="InterPro" id="IPR002711">
    <property type="entry name" value="HNH"/>
</dbReference>
<dbReference type="SMART" id="SM00507">
    <property type="entry name" value="HNHc"/>
    <property type="match status" value="1"/>
</dbReference>
<sequence>MSSTALLADDEVEPASSRAARLDALFDELSELAGQRNAIDGRIVEIVAQIDGDGLWGNTGCRSIEALVAWKIGCSPNNAETVTAIADRLAEFPRCAALLREGRLSLDQVGVIAQRGGQGSDAHYAGLAENMTVAQLRTAVKVEPQPAPVPRGEPQRGISKTTKGELIRWTITLSTLESAKFEAGLASQHDGLIAEWKRDHAGEDSADAAPRDDEDDDEDAVGVRPPMPTRVDAFTALVEAGWDADVAARPHGQRTTVVVHVDVKDKVASLHLGPLLSDAERRYLSCDATCEVWFQRAGRVIGAGRSTRTISRRLRRALERRHRTCAVPGCGATRGLHAHHLQHWEDGGATELDNLVLLCPWHHRQHHRGVITITGPAPTITVTDRQGRPLQPGSLARPPTQPPPDVPPYRGPTGERAGWKWYHPYEPPPPNAN</sequence>
<keyword evidence="5" id="KW-1185">Reference proteome</keyword>
<dbReference type="GO" id="GO:0003676">
    <property type="term" value="F:nucleic acid binding"/>
    <property type="evidence" value="ECO:0007669"/>
    <property type="project" value="InterPro"/>
</dbReference>
<feature type="compositionally biased region" description="Pro residues" evidence="2">
    <location>
        <begin position="399"/>
        <end position="410"/>
    </location>
</feature>
<evidence type="ECO:0000313" key="4">
    <source>
        <dbReference type="EMBL" id="BBX15789.1"/>
    </source>
</evidence>
<reference evidence="4 5" key="1">
    <citation type="journal article" date="2019" name="Emerg. Microbes Infect.">
        <title>Comprehensive subspecies identification of 175 nontuberculous mycobacteria species based on 7547 genomic profiles.</title>
        <authorList>
            <person name="Matsumoto Y."/>
            <person name="Kinjo T."/>
            <person name="Motooka D."/>
            <person name="Nabeya D."/>
            <person name="Jung N."/>
            <person name="Uechi K."/>
            <person name="Horii T."/>
            <person name="Iida T."/>
            <person name="Fujita J."/>
            <person name="Nakamura S."/>
        </authorList>
    </citation>
    <scope>NUCLEOTIDE SEQUENCE [LARGE SCALE GENOMIC DNA]</scope>
    <source>
        <strain evidence="4 5">JCM 6396</strain>
    </source>
</reference>
<accession>A0A7I7JWW1</accession>
<dbReference type="InterPro" id="IPR003615">
    <property type="entry name" value="HNH_nuc"/>
</dbReference>
<evidence type="ECO:0000259" key="3">
    <source>
        <dbReference type="SMART" id="SM00507"/>
    </source>
</evidence>
<evidence type="ECO:0000256" key="1">
    <source>
        <dbReference type="ARBA" id="ARBA00023450"/>
    </source>
</evidence>